<accession>A0A6A5BFA4</accession>
<reference evidence="3 4" key="1">
    <citation type="journal article" date="2019" name="Sci. Rep.">
        <title>Nanopore sequencing improves the draft genome of the human pathogenic amoeba Naegleria fowleri.</title>
        <authorList>
            <person name="Liechti N."/>
            <person name="Schurch N."/>
            <person name="Bruggmann R."/>
            <person name="Wittwer M."/>
        </authorList>
    </citation>
    <scope>NUCLEOTIDE SEQUENCE [LARGE SCALE GENOMIC DNA]</scope>
    <source>
        <strain evidence="3 4">ATCC 30894</strain>
    </source>
</reference>
<keyword evidence="4" id="KW-1185">Reference proteome</keyword>
<dbReference type="Proteomes" id="UP000444721">
    <property type="component" value="Unassembled WGS sequence"/>
</dbReference>
<dbReference type="VEuPathDB" id="AmoebaDB:NfTy_092930"/>
<name>A0A6A5BFA4_NAEFO</name>
<dbReference type="EMBL" id="VFQX01000061">
    <property type="protein sequence ID" value="KAF0973286.1"/>
    <property type="molecule type" value="Genomic_DNA"/>
</dbReference>
<dbReference type="Gene3D" id="2.120.10.30">
    <property type="entry name" value="TolB, C-terminal domain"/>
    <property type="match status" value="2"/>
</dbReference>
<organism evidence="3 4">
    <name type="scientific">Naegleria fowleri</name>
    <name type="common">Brain eating amoeba</name>
    <dbReference type="NCBI Taxonomy" id="5763"/>
    <lineage>
        <taxon>Eukaryota</taxon>
        <taxon>Discoba</taxon>
        <taxon>Heterolobosea</taxon>
        <taxon>Tetramitia</taxon>
        <taxon>Eutetramitia</taxon>
        <taxon>Vahlkampfiidae</taxon>
        <taxon>Naegleria</taxon>
    </lineage>
</organism>
<sequence>MQPQRKSFIDRVTLHLDLDFTSQRQHSNSITSTSDLLIRLLSNKFFHHYQKSFSNNFDLISTLGTPSQIGSDNLHFARPTDVKLSYKTRCILVCDSHNQRIQLFDMDTKRFKATIHTPHIPQYLCIESNNHSKYGKAISRQHSHTCEFFKKDFDEDSVMVSCLDHCVYKFNIRKCIESFQESSKNLVKYFLTSLVGMLIPPLKNTTEYVWKSGITGECGNSLQHFSRPSSMALVEKGKFLHVNFASNQSEQHDEELQVNSSITVDSRSSDIRHVKKEDRNYSDNLYLLLVCDSLNHRIKVLEAHTGQALFSITHYQEWIQNELSKQTKFFTPTLIVVSPHSQDILLVEMMKSNSSRIVLLRQGDFSHHGMAHVVCFQKSVSIKGLLGDLDFSGCMYVADRNGISIRNVRGQLKSTPFDGHCEVYSPCGMCLNEQNGELYVLNYVDHTLQIFKWNKINNSSREDVKFKSFGKTFKANH</sequence>
<keyword evidence="1" id="KW-0677">Repeat</keyword>
<gene>
    <name evidence="3" type="ORF">FDP41_008493</name>
</gene>
<dbReference type="InterPro" id="IPR001258">
    <property type="entry name" value="NHL_repeat"/>
</dbReference>
<dbReference type="VEuPathDB" id="AmoebaDB:FDP41_008493"/>
<proteinExistence type="predicted"/>
<evidence type="ECO:0000256" key="1">
    <source>
        <dbReference type="ARBA" id="ARBA00022737"/>
    </source>
</evidence>
<evidence type="ECO:0000256" key="2">
    <source>
        <dbReference type="PROSITE-ProRule" id="PRU00504"/>
    </source>
</evidence>
<protein>
    <submittedName>
        <fullName evidence="3">Uncharacterized protein</fullName>
    </submittedName>
</protein>
<dbReference type="GO" id="GO:0000209">
    <property type="term" value="P:protein polyubiquitination"/>
    <property type="evidence" value="ECO:0007669"/>
    <property type="project" value="TreeGrafter"/>
</dbReference>
<dbReference type="AlphaFoldDB" id="A0A6A5BFA4"/>
<dbReference type="GO" id="GO:0061630">
    <property type="term" value="F:ubiquitin protein ligase activity"/>
    <property type="evidence" value="ECO:0007669"/>
    <property type="project" value="TreeGrafter"/>
</dbReference>
<feature type="repeat" description="NHL" evidence="2">
    <location>
        <begin position="63"/>
        <end position="107"/>
    </location>
</feature>
<dbReference type="SUPFAM" id="SSF101898">
    <property type="entry name" value="NHL repeat"/>
    <property type="match status" value="1"/>
</dbReference>
<evidence type="ECO:0000313" key="4">
    <source>
        <dbReference type="Proteomes" id="UP000444721"/>
    </source>
</evidence>
<dbReference type="GeneID" id="68115711"/>
<evidence type="ECO:0000313" key="3">
    <source>
        <dbReference type="EMBL" id="KAF0973286.1"/>
    </source>
</evidence>
<dbReference type="RefSeq" id="XP_044557999.1">
    <property type="nucleotide sequence ID" value="XM_044712352.1"/>
</dbReference>
<dbReference type="PROSITE" id="PS51125">
    <property type="entry name" value="NHL"/>
    <property type="match status" value="1"/>
</dbReference>
<comment type="caution">
    <text evidence="3">The sequence shown here is derived from an EMBL/GenBank/DDBJ whole genome shotgun (WGS) entry which is preliminary data.</text>
</comment>
<dbReference type="PANTHER" id="PTHR24104:SF57">
    <property type="entry name" value="BEE-MILK PROTEIN"/>
    <property type="match status" value="1"/>
</dbReference>
<dbReference type="InterPro" id="IPR011042">
    <property type="entry name" value="6-blade_b-propeller_TolB-like"/>
</dbReference>
<dbReference type="GO" id="GO:0043161">
    <property type="term" value="P:proteasome-mediated ubiquitin-dependent protein catabolic process"/>
    <property type="evidence" value="ECO:0007669"/>
    <property type="project" value="TreeGrafter"/>
</dbReference>
<dbReference type="OrthoDB" id="10406973at2759"/>
<dbReference type="InterPro" id="IPR050952">
    <property type="entry name" value="TRIM-NHL_E3_ligases"/>
</dbReference>
<dbReference type="PANTHER" id="PTHR24104">
    <property type="entry name" value="E3 UBIQUITIN-PROTEIN LIGASE NHLRC1-RELATED"/>
    <property type="match status" value="1"/>
</dbReference>
<dbReference type="VEuPathDB" id="AmoebaDB:NF0053840"/>